<keyword evidence="2" id="KW-1133">Transmembrane helix</keyword>
<dbReference type="PROSITE" id="PS50943">
    <property type="entry name" value="HTH_CROC1"/>
    <property type="match status" value="1"/>
</dbReference>
<dbReference type="PANTHER" id="PTHR46558">
    <property type="entry name" value="TRACRIPTIONAL REGULATORY PROTEIN-RELATED-RELATED"/>
    <property type="match status" value="1"/>
</dbReference>
<feature type="transmembrane region" description="Helical" evidence="2">
    <location>
        <begin position="93"/>
        <end position="113"/>
    </location>
</feature>
<evidence type="ECO:0000313" key="5">
    <source>
        <dbReference type="Proteomes" id="UP000017590"/>
    </source>
</evidence>
<keyword evidence="2" id="KW-0812">Transmembrane</keyword>
<feature type="transmembrane region" description="Helical" evidence="2">
    <location>
        <begin position="146"/>
        <end position="168"/>
    </location>
</feature>
<dbReference type="PANTHER" id="PTHR46558:SF15">
    <property type="entry name" value="HELIX-TURN-HELIX DOMAIN PROTEIN"/>
    <property type="match status" value="1"/>
</dbReference>
<reference evidence="5" key="1">
    <citation type="journal article" date="2014" name="Biotechnol. Biofuels">
        <title>Comparison of single-molecule sequencing and hybrid approaches for finishing the genome of Clostridium autoethanogenum and analysis of CRISPR systems in industrial relevant Clostridia.</title>
        <authorList>
            <person name="Brown S.D."/>
            <person name="Nagaraju S."/>
            <person name="Utturkar S."/>
            <person name="De Tissera S."/>
            <person name="Segovia S."/>
            <person name="Mitchell W."/>
            <person name="Land M.L."/>
            <person name="Dassanayake A."/>
            <person name="Kopke M."/>
        </authorList>
    </citation>
    <scope>NUCLEOTIDE SEQUENCE [LARGE SCALE GENOMIC DNA]</scope>
    <source>
        <strain evidence="5">DSM 10061</strain>
    </source>
</reference>
<dbReference type="Gene3D" id="1.10.260.40">
    <property type="entry name" value="lambda repressor-like DNA-binding domains"/>
    <property type="match status" value="1"/>
</dbReference>
<dbReference type="CDD" id="cd00093">
    <property type="entry name" value="HTH_XRE"/>
    <property type="match status" value="1"/>
</dbReference>
<dbReference type="InterPro" id="IPR010982">
    <property type="entry name" value="Lambda_DNA-bd_dom_sf"/>
</dbReference>
<feature type="transmembrane region" description="Helical" evidence="2">
    <location>
        <begin position="311"/>
        <end position="337"/>
    </location>
</feature>
<evidence type="ECO:0000256" key="2">
    <source>
        <dbReference type="SAM" id="Phobius"/>
    </source>
</evidence>
<feature type="transmembrane region" description="Helical" evidence="2">
    <location>
        <begin position="234"/>
        <end position="256"/>
    </location>
</feature>
<accession>A0ABN4BEY9</accession>
<feature type="transmembrane region" description="Helical" evidence="2">
    <location>
        <begin position="263"/>
        <end position="291"/>
    </location>
</feature>
<feature type="transmembrane region" description="Helical" evidence="2">
    <location>
        <begin position="174"/>
        <end position="195"/>
    </location>
</feature>
<keyword evidence="1" id="KW-0238">DNA-binding</keyword>
<sequence>MKDKAAFGKFIIKKRKENNLTQKELAEKLYVSESAVSKWERGISYPDISLILSICDALKISEHELITASEDLHQHEIERQAMKLKRAIKTYKVVFYIIYGVTLLVCSICNLATSHTLSWFFIVLTAIAVAFSLTSLPLMFEKNRRLITLIGFFISLNALLLVCCIYTRGNWFLASFTSLLFSFAVVFLPYVLRSIELPQALCSHKALICFFADTLLLFVMLWMCSLYQNYMNQFFTVVCPVTLVALLLPWMFLVTIRYIKIDVLFRAAICFAISGVYIFLINSVLATIIAHKPFALQKYNFNVWTGKYVNGNIILITTMILLIMAVVLSIAGIALLIKRKEKEL</sequence>
<feature type="domain" description="HTH cro/C1-type" evidence="3">
    <location>
        <begin position="11"/>
        <end position="65"/>
    </location>
</feature>
<evidence type="ECO:0000259" key="3">
    <source>
        <dbReference type="PROSITE" id="PS50943"/>
    </source>
</evidence>
<dbReference type="InterPro" id="IPR001387">
    <property type="entry name" value="Cro/C1-type_HTH"/>
</dbReference>
<keyword evidence="5" id="KW-1185">Reference proteome</keyword>
<feature type="transmembrane region" description="Helical" evidence="2">
    <location>
        <begin position="207"/>
        <end position="228"/>
    </location>
</feature>
<dbReference type="SUPFAM" id="SSF47413">
    <property type="entry name" value="lambda repressor-like DNA-binding domains"/>
    <property type="match status" value="1"/>
</dbReference>
<name>A0ABN4BEY9_9CLOT</name>
<protein>
    <submittedName>
        <fullName evidence="4">Helix-turn-helix domain-containing protein</fullName>
    </submittedName>
</protein>
<dbReference type="RefSeq" id="WP_013240756.1">
    <property type="nucleotide sequence ID" value="NC_022592.1"/>
</dbReference>
<dbReference type="SMART" id="SM00530">
    <property type="entry name" value="HTH_XRE"/>
    <property type="match status" value="1"/>
</dbReference>
<evidence type="ECO:0000313" key="4">
    <source>
        <dbReference type="EMBL" id="AGY76233.1"/>
    </source>
</evidence>
<gene>
    <name evidence="4" type="ORF">CAETHG_2014</name>
</gene>
<keyword evidence="2" id="KW-0472">Membrane</keyword>
<proteinExistence type="predicted"/>
<dbReference type="EMBL" id="CP006763">
    <property type="protein sequence ID" value="AGY76233.1"/>
    <property type="molecule type" value="Genomic_DNA"/>
</dbReference>
<dbReference type="Proteomes" id="UP000017590">
    <property type="component" value="Chromosome"/>
</dbReference>
<evidence type="ECO:0000256" key="1">
    <source>
        <dbReference type="ARBA" id="ARBA00023125"/>
    </source>
</evidence>
<organism evidence="4 5">
    <name type="scientific">Clostridium autoethanogenum DSM 10061</name>
    <dbReference type="NCBI Taxonomy" id="1341692"/>
    <lineage>
        <taxon>Bacteria</taxon>
        <taxon>Bacillati</taxon>
        <taxon>Bacillota</taxon>
        <taxon>Clostridia</taxon>
        <taxon>Eubacteriales</taxon>
        <taxon>Clostridiaceae</taxon>
        <taxon>Clostridium</taxon>
    </lineage>
</organism>
<dbReference type="Pfam" id="PF01381">
    <property type="entry name" value="HTH_3"/>
    <property type="match status" value="1"/>
</dbReference>
<feature type="transmembrane region" description="Helical" evidence="2">
    <location>
        <begin position="119"/>
        <end position="139"/>
    </location>
</feature>